<gene>
    <name evidence="1" type="ORF">TRAES_3BF078700100CFD_c1</name>
</gene>
<reference evidence="1" key="1">
    <citation type="journal article" date="2014" name="Science">
        <title>Structural and functional partitioning of bread wheat chromosome 3B.</title>
        <authorList>
            <person name="Choulet F."/>
            <person name="Alberti A."/>
            <person name="Theil S."/>
            <person name="Glover N."/>
            <person name="Barbe V."/>
            <person name="Daron J."/>
            <person name="Pingault L."/>
            <person name="Sourdille P."/>
            <person name="Couloux A."/>
            <person name="Paux E."/>
            <person name="Leroy P."/>
            <person name="Mangenot S."/>
            <person name="Guilhot N."/>
            <person name="Le Gouis J."/>
            <person name="Balfourier F."/>
            <person name="Alaux M."/>
            <person name="Jamilloux V."/>
            <person name="Poulain J."/>
            <person name="Durand C."/>
            <person name="Bellec A."/>
            <person name="Gaspin C."/>
            <person name="Safar J."/>
            <person name="Dolezel J."/>
            <person name="Rogers J."/>
            <person name="Vandepoele K."/>
            <person name="Aury J.M."/>
            <person name="Mayer K."/>
            <person name="Berges H."/>
            <person name="Quesneville H."/>
            <person name="Wincker P."/>
            <person name="Feuillet C."/>
        </authorList>
    </citation>
    <scope>NUCLEOTIDE SEQUENCE</scope>
</reference>
<accession>A0A080YTU7</accession>
<protein>
    <submittedName>
        <fullName evidence="1">Uncharacterized protein</fullName>
    </submittedName>
</protein>
<dbReference type="HOGENOM" id="CLU_2781108_0_0_1"/>
<dbReference type="PANTHER" id="PTHR47200:SF2">
    <property type="entry name" value="THYLAKOID LUMENAL 15 KDA PROTEIN 1, CHLOROPLASTIC"/>
    <property type="match status" value="1"/>
</dbReference>
<proteinExistence type="predicted"/>
<organism evidence="1">
    <name type="scientific">Triticum aestivum</name>
    <name type="common">Wheat</name>
    <dbReference type="NCBI Taxonomy" id="4565"/>
    <lineage>
        <taxon>Eukaryota</taxon>
        <taxon>Viridiplantae</taxon>
        <taxon>Streptophyta</taxon>
        <taxon>Embryophyta</taxon>
        <taxon>Tracheophyta</taxon>
        <taxon>Spermatophyta</taxon>
        <taxon>Magnoliopsida</taxon>
        <taxon>Liliopsida</taxon>
        <taxon>Poales</taxon>
        <taxon>Poaceae</taxon>
        <taxon>BOP clade</taxon>
        <taxon>Pooideae</taxon>
        <taxon>Triticodae</taxon>
        <taxon>Triticeae</taxon>
        <taxon>Triticinae</taxon>
        <taxon>Triticum</taxon>
    </lineage>
</organism>
<dbReference type="PANTHER" id="PTHR47200">
    <property type="entry name" value="THYLAKOID LUMENAL 15 KDA PROTEIN 1, CHLOROPLASTIC"/>
    <property type="match status" value="1"/>
</dbReference>
<evidence type="ECO:0000313" key="1">
    <source>
        <dbReference type="EMBL" id="CDM86781.1"/>
    </source>
</evidence>
<dbReference type="AlphaFoldDB" id="A0A080YTU7"/>
<sequence length="69" mass="7532">MDGGGINGVWLCGWMHGGGPYGQQVTRGQDLTWKDFSGQTLIKKDFKTGPNYSPLLFPSIPTIVSLVMM</sequence>
<name>A0A080YTU7_WHEAT</name>
<dbReference type="InterPro" id="IPR044213">
    <property type="entry name" value="At2g44920-like"/>
</dbReference>
<dbReference type="EMBL" id="HG670306">
    <property type="protein sequence ID" value="CDM86781.1"/>
    <property type="molecule type" value="Genomic_DNA"/>
</dbReference>